<evidence type="ECO:0000313" key="4">
    <source>
        <dbReference type="EMBL" id="SDN51445.1"/>
    </source>
</evidence>
<keyword evidence="5" id="KW-1185">Reference proteome</keyword>
<gene>
    <name evidence="4" type="ORF">SAMN05216498_2462</name>
</gene>
<dbReference type="OrthoDB" id="9797882at2"/>
<dbReference type="Proteomes" id="UP000199334">
    <property type="component" value="Unassembled WGS sequence"/>
</dbReference>
<proteinExistence type="predicted"/>
<dbReference type="InterPro" id="IPR036452">
    <property type="entry name" value="Ribo_hydro-like"/>
</dbReference>
<dbReference type="GO" id="GO:0005829">
    <property type="term" value="C:cytosol"/>
    <property type="evidence" value="ECO:0007669"/>
    <property type="project" value="TreeGrafter"/>
</dbReference>
<dbReference type="STRING" id="237069.SAMN05216498_2462"/>
<dbReference type="PANTHER" id="PTHR12304">
    <property type="entry name" value="INOSINE-URIDINE PREFERRING NUCLEOSIDE HYDROLASE"/>
    <property type="match status" value="1"/>
</dbReference>
<sequence length="316" mass="35130">MTSIPVIIDTDPGIDDLVMLTVALTHDELDIRLITTVAGNQTQNKVLDNTLRFLSYVGRTDIEVARGAEQPFFKELKTAAQFHGEFGTGHVIFPEPNITASQRNAVEAIRDVLMQADEPINIVTTGPLTNIGAFLLAYPDLKQKIRKITIMGGAALGGNVAPKAEFNVYTDPDAALVVFDSGVPIVMCGLDVTREAYLTEEDLTRIRQIGTDLSKKMYQMLKFYQQAADITPFHEPFFDMVVRLHDLCAIAYVVNPKIFQGAFYYVTVERKPGLTEGTTVVDYIDSLDKEPNAFVLYSVNREELVDMLIRAIYKVG</sequence>
<dbReference type="GO" id="GO:0008477">
    <property type="term" value="F:purine nucleosidase activity"/>
    <property type="evidence" value="ECO:0007669"/>
    <property type="project" value="TreeGrafter"/>
</dbReference>
<dbReference type="Gene3D" id="3.90.245.10">
    <property type="entry name" value="Ribonucleoside hydrolase-like"/>
    <property type="match status" value="1"/>
</dbReference>
<evidence type="ECO:0000256" key="2">
    <source>
        <dbReference type="ARBA" id="ARBA00023295"/>
    </source>
</evidence>
<dbReference type="PANTHER" id="PTHR12304:SF15">
    <property type="entry name" value="NON-SPECIFIC RIBONUCLEOSIDE HYDROLASE RIHC"/>
    <property type="match status" value="1"/>
</dbReference>
<reference evidence="4 5" key="1">
    <citation type="submission" date="2016-10" db="EMBL/GenBank/DDBJ databases">
        <authorList>
            <person name="de Groot N.N."/>
        </authorList>
    </citation>
    <scope>NUCLEOTIDE SEQUENCE [LARGE SCALE GENOMIC DNA]</scope>
    <source>
        <strain evidence="4 5">CGMCC 1.3442</strain>
    </source>
</reference>
<protein>
    <submittedName>
        <fullName evidence="4">Pyrimidine-specific ribonucleoside hydrolase</fullName>
    </submittedName>
</protein>
<feature type="domain" description="Inosine/uridine-preferring nucleoside hydrolase" evidence="3">
    <location>
        <begin position="6"/>
        <end position="305"/>
    </location>
</feature>
<dbReference type="GO" id="GO:0006152">
    <property type="term" value="P:purine nucleoside catabolic process"/>
    <property type="evidence" value="ECO:0007669"/>
    <property type="project" value="TreeGrafter"/>
</dbReference>
<organism evidence="4 5">
    <name type="scientific">Tenuibacillus multivorans</name>
    <dbReference type="NCBI Taxonomy" id="237069"/>
    <lineage>
        <taxon>Bacteria</taxon>
        <taxon>Bacillati</taxon>
        <taxon>Bacillota</taxon>
        <taxon>Bacilli</taxon>
        <taxon>Bacillales</taxon>
        <taxon>Bacillaceae</taxon>
        <taxon>Tenuibacillus</taxon>
    </lineage>
</organism>
<dbReference type="RefSeq" id="WP_093856878.1">
    <property type="nucleotide sequence ID" value="NZ_BJVZ01000015.1"/>
</dbReference>
<dbReference type="AlphaFoldDB" id="A0A1H0C0S9"/>
<accession>A0A1H0C0S9</accession>
<name>A0A1H0C0S9_9BACI</name>
<dbReference type="Pfam" id="PF01156">
    <property type="entry name" value="IU_nuc_hydro"/>
    <property type="match status" value="1"/>
</dbReference>
<keyword evidence="1 4" id="KW-0378">Hydrolase</keyword>
<evidence type="ECO:0000256" key="1">
    <source>
        <dbReference type="ARBA" id="ARBA00022801"/>
    </source>
</evidence>
<evidence type="ECO:0000313" key="5">
    <source>
        <dbReference type="Proteomes" id="UP000199334"/>
    </source>
</evidence>
<keyword evidence="2" id="KW-0326">Glycosidase</keyword>
<dbReference type="InterPro" id="IPR001910">
    <property type="entry name" value="Inosine/uridine_hydrolase_dom"/>
</dbReference>
<evidence type="ECO:0000259" key="3">
    <source>
        <dbReference type="Pfam" id="PF01156"/>
    </source>
</evidence>
<dbReference type="InterPro" id="IPR023186">
    <property type="entry name" value="IUNH"/>
</dbReference>
<dbReference type="SUPFAM" id="SSF53590">
    <property type="entry name" value="Nucleoside hydrolase"/>
    <property type="match status" value="1"/>
</dbReference>
<dbReference type="CDD" id="cd02651">
    <property type="entry name" value="nuc_hydro_IU_UC_XIUA"/>
    <property type="match status" value="1"/>
</dbReference>
<dbReference type="EMBL" id="FNIG01000005">
    <property type="protein sequence ID" value="SDN51445.1"/>
    <property type="molecule type" value="Genomic_DNA"/>
</dbReference>